<gene>
    <name evidence="5" type="primary">LOC111281687</name>
</gene>
<dbReference type="GO" id="GO:0030639">
    <property type="term" value="P:polyketide biosynthetic process"/>
    <property type="evidence" value="ECO:0007669"/>
    <property type="project" value="TreeGrafter"/>
</dbReference>
<dbReference type="OrthoDB" id="1614829at2759"/>
<dbReference type="InterPro" id="IPR011141">
    <property type="entry name" value="Polyketide_synthase_type-III"/>
</dbReference>
<reference evidence="5" key="1">
    <citation type="submission" date="2025-08" db="UniProtKB">
        <authorList>
            <consortium name="RefSeq"/>
        </authorList>
    </citation>
    <scope>IDENTIFICATION</scope>
    <source>
        <tissue evidence="5">Fruit stalk</tissue>
    </source>
</reference>
<sequence length="139" mass="16002">MVAQVEKHPISSILVILGTKPTLSLSPYLHVFLWNCLFGGLVVLVIAMQHKRCQWGLGLSWQESFLRQSKILFKDYNKMFWAVHLIGPEILSRLEKLLDLFPGKINASRRALMDYGNASCNTILYVLEYMIELSLKMIF</sequence>
<dbReference type="Proteomes" id="UP000515121">
    <property type="component" value="Unplaced"/>
</dbReference>
<protein>
    <submittedName>
        <fullName evidence="5">Type III polyketide synthase B-like</fullName>
    </submittedName>
</protein>
<dbReference type="PANTHER" id="PTHR11877:SF10">
    <property type="entry name" value="TYPE III POLYKETIDE SYNTHASE B"/>
    <property type="match status" value="1"/>
</dbReference>
<proteinExistence type="inferred from homology"/>
<dbReference type="RefSeq" id="XP_022725082.1">
    <property type="nucleotide sequence ID" value="XM_022869347.1"/>
</dbReference>
<comment type="similarity">
    <text evidence="1">Belongs to the thiolase-like superfamily. Chalcone/stilbene synthases family.</text>
</comment>
<dbReference type="GO" id="GO:0016747">
    <property type="term" value="F:acyltransferase activity, transferring groups other than amino-acyl groups"/>
    <property type="evidence" value="ECO:0007669"/>
    <property type="project" value="InterPro"/>
</dbReference>
<dbReference type="Gene3D" id="3.40.47.10">
    <property type="match status" value="1"/>
</dbReference>
<keyword evidence="2" id="KW-1133">Transmembrane helix</keyword>
<feature type="domain" description="Chalcone/stilbene synthase C-terminal" evidence="3">
    <location>
        <begin position="70"/>
        <end position="136"/>
    </location>
</feature>
<dbReference type="GeneID" id="111281687"/>
<dbReference type="PANTHER" id="PTHR11877">
    <property type="entry name" value="HYDROXYMETHYLGLUTARYL-COA SYNTHASE"/>
    <property type="match status" value="1"/>
</dbReference>
<organism evidence="4 5">
    <name type="scientific">Durio zibethinus</name>
    <name type="common">Durian</name>
    <dbReference type="NCBI Taxonomy" id="66656"/>
    <lineage>
        <taxon>Eukaryota</taxon>
        <taxon>Viridiplantae</taxon>
        <taxon>Streptophyta</taxon>
        <taxon>Embryophyta</taxon>
        <taxon>Tracheophyta</taxon>
        <taxon>Spermatophyta</taxon>
        <taxon>Magnoliopsida</taxon>
        <taxon>eudicotyledons</taxon>
        <taxon>Gunneridae</taxon>
        <taxon>Pentapetalae</taxon>
        <taxon>rosids</taxon>
        <taxon>malvids</taxon>
        <taxon>Malvales</taxon>
        <taxon>Malvaceae</taxon>
        <taxon>Helicteroideae</taxon>
        <taxon>Durio</taxon>
    </lineage>
</organism>
<dbReference type="InterPro" id="IPR016039">
    <property type="entry name" value="Thiolase-like"/>
</dbReference>
<evidence type="ECO:0000313" key="5">
    <source>
        <dbReference type="RefSeq" id="XP_022725082.1"/>
    </source>
</evidence>
<evidence type="ECO:0000256" key="2">
    <source>
        <dbReference type="SAM" id="Phobius"/>
    </source>
</evidence>
<dbReference type="AlphaFoldDB" id="A0A6P5XBU1"/>
<evidence type="ECO:0000313" key="4">
    <source>
        <dbReference type="Proteomes" id="UP000515121"/>
    </source>
</evidence>
<dbReference type="Pfam" id="PF02797">
    <property type="entry name" value="Chal_sti_synt_C"/>
    <property type="match status" value="1"/>
</dbReference>
<keyword evidence="2" id="KW-0472">Membrane</keyword>
<keyword evidence="2" id="KW-0812">Transmembrane</keyword>
<dbReference type="KEGG" id="dzi:111281687"/>
<feature type="transmembrane region" description="Helical" evidence="2">
    <location>
        <begin position="28"/>
        <end position="47"/>
    </location>
</feature>
<keyword evidence="4" id="KW-1185">Reference proteome</keyword>
<accession>A0A6P5XBU1</accession>
<name>A0A6P5XBU1_DURZI</name>
<dbReference type="SUPFAM" id="SSF53901">
    <property type="entry name" value="Thiolase-like"/>
    <property type="match status" value="1"/>
</dbReference>
<evidence type="ECO:0000259" key="3">
    <source>
        <dbReference type="Pfam" id="PF02797"/>
    </source>
</evidence>
<evidence type="ECO:0000256" key="1">
    <source>
        <dbReference type="ARBA" id="ARBA00005531"/>
    </source>
</evidence>
<dbReference type="InterPro" id="IPR012328">
    <property type="entry name" value="Chalcone/stilbene_synt_C"/>
</dbReference>